<dbReference type="Proteomes" id="UP000198393">
    <property type="component" value="Unassembled WGS sequence"/>
</dbReference>
<dbReference type="EMBL" id="FZPD01000004">
    <property type="protein sequence ID" value="SNT10323.1"/>
    <property type="molecule type" value="Genomic_DNA"/>
</dbReference>
<accession>A0A239JY23</accession>
<keyword evidence="2" id="KW-1185">Reference proteome</keyword>
<sequence>MMALITVSEVCLLLSDEQAEETKEERELKEEVKEKEGEREIVLLLANLDLSSTTPFVYRFLSTSPHDYLLKLPSRSADHVSLVVLFCSLKIPFC</sequence>
<protein>
    <submittedName>
        <fullName evidence="1">Uncharacterized protein</fullName>
    </submittedName>
</protein>
<evidence type="ECO:0000313" key="2">
    <source>
        <dbReference type="Proteomes" id="UP000198393"/>
    </source>
</evidence>
<dbReference type="AlphaFoldDB" id="A0A239JY23"/>
<reference evidence="1 2" key="1">
    <citation type="submission" date="2017-06" db="EMBL/GenBank/DDBJ databases">
        <authorList>
            <person name="Kim H.J."/>
            <person name="Triplett B.A."/>
        </authorList>
    </citation>
    <scope>NUCLEOTIDE SEQUENCE [LARGE SCALE GENOMIC DNA]</scope>
    <source>
        <strain evidence="1 2">DSM 19307</strain>
    </source>
</reference>
<organism evidence="1 2">
    <name type="scientific">Ekhidna lutea</name>
    <dbReference type="NCBI Taxonomy" id="447679"/>
    <lineage>
        <taxon>Bacteria</taxon>
        <taxon>Pseudomonadati</taxon>
        <taxon>Bacteroidota</taxon>
        <taxon>Cytophagia</taxon>
        <taxon>Cytophagales</taxon>
        <taxon>Reichenbachiellaceae</taxon>
        <taxon>Ekhidna</taxon>
    </lineage>
</organism>
<proteinExistence type="predicted"/>
<gene>
    <name evidence="1" type="ORF">SAMN05421640_2287</name>
</gene>
<dbReference type="RefSeq" id="WP_144017399.1">
    <property type="nucleotide sequence ID" value="NZ_FZPD01000004.1"/>
</dbReference>
<name>A0A239JY23_EKHLU</name>
<evidence type="ECO:0000313" key="1">
    <source>
        <dbReference type="EMBL" id="SNT10323.1"/>
    </source>
</evidence>